<evidence type="ECO:0000313" key="3">
    <source>
        <dbReference type="Proteomes" id="UP000526083"/>
    </source>
</evidence>
<protein>
    <submittedName>
        <fullName evidence="2">LmbE family N-acetylglucosaminyl deacetylase/SAM-dependent methyltransferase</fullName>
    </submittedName>
</protein>
<dbReference type="InterPro" id="IPR029063">
    <property type="entry name" value="SAM-dependent_MTases_sf"/>
</dbReference>
<dbReference type="GO" id="GO:0016811">
    <property type="term" value="F:hydrolase activity, acting on carbon-nitrogen (but not peptide) bonds, in linear amides"/>
    <property type="evidence" value="ECO:0007669"/>
    <property type="project" value="TreeGrafter"/>
</dbReference>
<keyword evidence="1" id="KW-0862">Zinc</keyword>
<dbReference type="PANTHER" id="PTHR12993">
    <property type="entry name" value="N-ACETYLGLUCOSAMINYL-PHOSPHATIDYLINOSITOL DE-N-ACETYLASE-RELATED"/>
    <property type="match status" value="1"/>
</dbReference>
<name>A0A7W3JQP1_9MICO</name>
<dbReference type="GO" id="GO:0009312">
    <property type="term" value="P:oligosaccharide biosynthetic process"/>
    <property type="evidence" value="ECO:0007669"/>
    <property type="project" value="InterPro"/>
</dbReference>
<dbReference type="Gene3D" id="3.40.50.10320">
    <property type="entry name" value="LmbE-like"/>
    <property type="match status" value="1"/>
</dbReference>
<dbReference type="Pfam" id="PF05401">
    <property type="entry name" value="NodS"/>
    <property type="match status" value="1"/>
</dbReference>
<accession>A0A7W3JQP1</accession>
<dbReference type="InterPro" id="IPR008715">
    <property type="entry name" value="SAM-MeTfrase_NodS-like"/>
</dbReference>
<dbReference type="RefSeq" id="WP_167045724.1">
    <property type="nucleotide sequence ID" value="NZ_JAAOZB010000001.1"/>
</dbReference>
<dbReference type="GO" id="GO:0032259">
    <property type="term" value="P:methylation"/>
    <property type="evidence" value="ECO:0007669"/>
    <property type="project" value="UniProtKB-KW"/>
</dbReference>
<dbReference type="AlphaFoldDB" id="A0A7W3JQP1"/>
<dbReference type="Proteomes" id="UP000526083">
    <property type="component" value="Unassembled WGS sequence"/>
</dbReference>
<reference evidence="2 3" key="1">
    <citation type="submission" date="2020-07" db="EMBL/GenBank/DDBJ databases">
        <title>Sequencing the genomes of 1000 actinobacteria strains.</title>
        <authorList>
            <person name="Klenk H.-P."/>
        </authorList>
    </citation>
    <scope>NUCLEOTIDE SEQUENCE [LARGE SCALE GENOMIC DNA]</scope>
    <source>
        <strain evidence="2 3">DSM 27576</strain>
    </source>
</reference>
<dbReference type="Pfam" id="PF02585">
    <property type="entry name" value="PIG-L"/>
    <property type="match status" value="1"/>
</dbReference>
<dbReference type="GO" id="GO:0008757">
    <property type="term" value="F:S-adenosylmethionine-dependent methyltransferase activity"/>
    <property type="evidence" value="ECO:0007669"/>
    <property type="project" value="InterPro"/>
</dbReference>
<dbReference type="GO" id="GO:0016137">
    <property type="term" value="P:glycoside metabolic process"/>
    <property type="evidence" value="ECO:0007669"/>
    <property type="project" value="UniProtKB-ARBA"/>
</dbReference>
<keyword evidence="2" id="KW-0808">Transferase</keyword>
<evidence type="ECO:0000313" key="2">
    <source>
        <dbReference type="EMBL" id="MBA8817193.1"/>
    </source>
</evidence>
<dbReference type="SUPFAM" id="SSF102588">
    <property type="entry name" value="LmbE-like"/>
    <property type="match status" value="1"/>
</dbReference>
<dbReference type="EMBL" id="JACGWY010000005">
    <property type="protein sequence ID" value="MBA8817193.1"/>
    <property type="molecule type" value="Genomic_DNA"/>
</dbReference>
<evidence type="ECO:0000256" key="1">
    <source>
        <dbReference type="ARBA" id="ARBA00022833"/>
    </source>
</evidence>
<organism evidence="2 3">
    <name type="scientific">Microbacterium halimionae</name>
    <dbReference type="NCBI Taxonomy" id="1526413"/>
    <lineage>
        <taxon>Bacteria</taxon>
        <taxon>Bacillati</taxon>
        <taxon>Actinomycetota</taxon>
        <taxon>Actinomycetes</taxon>
        <taxon>Micrococcales</taxon>
        <taxon>Microbacteriaceae</taxon>
        <taxon>Microbacterium</taxon>
    </lineage>
</organism>
<dbReference type="PANTHER" id="PTHR12993:SF11">
    <property type="entry name" value="N-ACETYLGLUCOSAMINYL-PHOSPHATIDYLINOSITOL DE-N-ACETYLASE"/>
    <property type="match status" value="1"/>
</dbReference>
<dbReference type="InterPro" id="IPR003737">
    <property type="entry name" value="GlcNAc_PI_deacetylase-related"/>
</dbReference>
<sequence length="456" mass="49865">MVSFDHLAIGTAEATWRADERINAVQPFDTRINQLIVAAAHPDDETLGAGGLIRWAHENNCDVTVVVATDGEASHPNSPSHTPAGLATLRRREVLNAVHVLNPTAHVHFLGLPDGELRENAVALAAAFLSALDGLPPASGESVIVAPWSGDGHRDHRVTAECVAQVAGVRGIPHFGYPIWMWHWAQPDDVPWNAGRVLALTPDQRAAKGRALREHVSQVHPLSDAPGDEAILSASMHAHFERGTELFFTEAPQNEGKTLPADWFERFYARHADPWGFETRWYEERKRALLMASLPVRNLGRVLEIGCSTGLITAELSERADEVLALDASAAAVDAASSRLAKRPHVSVRQSAVPEQWPGGSFDTIIFSEVGYYLSHRDLAKTVALIDTAMTGDGCLVACHWRHPVDEYPLNGDEVHAALRSVEGWDGIAIHEERDFVIEVFGRRPALSVAQREGLR</sequence>
<gene>
    <name evidence="2" type="ORF">FHX48_002291</name>
</gene>
<proteinExistence type="predicted"/>
<keyword evidence="2" id="KW-0489">Methyltransferase</keyword>
<dbReference type="SUPFAM" id="SSF53335">
    <property type="entry name" value="S-adenosyl-L-methionine-dependent methyltransferases"/>
    <property type="match status" value="1"/>
</dbReference>
<dbReference type="InterPro" id="IPR024078">
    <property type="entry name" value="LmbE-like_dom_sf"/>
</dbReference>
<comment type="caution">
    <text evidence="2">The sequence shown here is derived from an EMBL/GenBank/DDBJ whole genome shotgun (WGS) entry which is preliminary data.</text>
</comment>
<keyword evidence="3" id="KW-1185">Reference proteome</keyword>
<dbReference type="Gene3D" id="3.40.50.150">
    <property type="entry name" value="Vaccinia Virus protein VP39"/>
    <property type="match status" value="1"/>
</dbReference>